<sequence>MAEKRTALGPEAIIKDIKARNFSPVYVLMGEESYYIDRIANLLEETVLQPHERDFNQDILFGVDTNGVQVADLCKAYPMMAERRLVMVKEAQNLKQTDALAKYLEHPVETTVLVLCHKNGTIDRRKKLLARAEAIGVVFESKKKRDYELPAFIKGYLSTKKATVEDKAAIMIAEHIGSDLNRLTSELDKVLISLPENDLRITPDIVERQIGVSKEFNGFELRNAIVNRDVFKANQIIQYFDKNPKAGSIFAFLPLLFSFFQNLLIAYYAPNKNNEAEVAKFLDLKSVWGVKDFMVGMRNYSAMKTMHIIHKIREIDAKSKGLDNPNTPVGDLMKELIFFILH</sequence>
<dbReference type="InterPro" id="IPR027417">
    <property type="entry name" value="P-loop_NTPase"/>
</dbReference>
<organism evidence="6 7">
    <name type="scientific">Hoylesella loescheii DSM 19665 = JCM 12249 = ATCC 15930</name>
    <dbReference type="NCBI Taxonomy" id="1122985"/>
    <lineage>
        <taxon>Bacteria</taxon>
        <taxon>Pseudomonadati</taxon>
        <taxon>Bacteroidota</taxon>
        <taxon>Bacteroidia</taxon>
        <taxon>Bacteroidales</taxon>
        <taxon>Prevotellaceae</taxon>
        <taxon>Hoylesella</taxon>
    </lineage>
</organism>
<feature type="domain" description="DNA polymerase III delta N-terminal" evidence="5">
    <location>
        <begin position="26"/>
        <end position="137"/>
    </location>
</feature>
<dbReference type="Gene3D" id="1.10.8.60">
    <property type="match status" value="1"/>
</dbReference>
<dbReference type="PANTHER" id="PTHR34388:SF1">
    <property type="entry name" value="DNA POLYMERASE III SUBUNIT DELTA"/>
    <property type="match status" value="1"/>
</dbReference>
<dbReference type="GO" id="GO:0009360">
    <property type="term" value="C:DNA polymerase III complex"/>
    <property type="evidence" value="ECO:0007669"/>
    <property type="project" value="InterPro"/>
</dbReference>
<evidence type="ECO:0000256" key="1">
    <source>
        <dbReference type="ARBA" id="ARBA00022679"/>
    </source>
</evidence>
<reference evidence="6 7" key="1">
    <citation type="submission" date="2013-08" db="EMBL/GenBank/DDBJ databases">
        <authorList>
            <person name="Weinstock G."/>
            <person name="Sodergren E."/>
            <person name="Wylie T."/>
            <person name="Fulton L."/>
            <person name="Fulton R."/>
            <person name="Fronick C."/>
            <person name="O'Laughlin M."/>
            <person name="Godfrey J."/>
            <person name="Miner T."/>
            <person name="Herter B."/>
            <person name="Appelbaum E."/>
            <person name="Cordes M."/>
            <person name="Lek S."/>
            <person name="Wollam A."/>
            <person name="Pepin K.H."/>
            <person name="Palsikar V.B."/>
            <person name="Mitreva M."/>
            <person name="Wilson R.K."/>
        </authorList>
    </citation>
    <scope>NUCLEOTIDE SEQUENCE [LARGE SCALE GENOMIC DNA]</scope>
    <source>
        <strain evidence="6 7">ATCC 15930</strain>
    </source>
</reference>
<evidence type="ECO:0000256" key="4">
    <source>
        <dbReference type="ARBA" id="ARBA00022932"/>
    </source>
</evidence>
<dbReference type="Gene3D" id="1.20.272.10">
    <property type="match status" value="1"/>
</dbReference>
<dbReference type="InterPro" id="IPR005790">
    <property type="entry name" value="DNA_polIII_delta"/>
</dbReference>
<keyword evidence="1" id="KW-0808">Transferase</keyword>
<proteinExistence type="predicted"/>
<keyword evidence="2" id="KW-0548">Nucleotidyltransferase</keyword>
<dbReference type="GO" id="GO:0003887">
    <property type="term" value="F:DNA-directed DNA polymerase activity"/>
    <property type="evidence" value="ECO:0007669"/>
    <property type="project" value="UniProtKB-KW"/>
</dbReference>
<evidence type="ECO:0000256" key="3">
    <source>
        <dbReference type="ARBA" id="ARBA00022705"/>
    </source>
</evidence>
<name>A0A069QJJ1_HOYLO</name>
<dbReference type="InterPro" id="IPR010372">
    <property type="entry name" value="DNA_pol3_delta_N"/>
</dbReference>
<dbReference type="NCBIfam" id="TIGR01128">
    <property type="entry name" value="holA"/>
    <property type="match status" value="1"/>
</dbReference>
<evidence type="ECO:0000259" key="5">
    <source>
        <dbReference type="Pfam" id="PF06144"/>
    </source>
</evidence>
<comment type="caution">
    <text evidence="6">The sequence shown here is derived from an EMBL/GenBank/DDBJ whole genome shotgun (WGS) entry which is preliminary data.</text>
</comment>
<dbReference type="GO" id="GO:0006261">
    <property type="term" value="P:DNA-templated DNA replication"/>
    <property type="evidence" value="ECO:0007669"/>
    <property type="project" value="TreeGrafter"/>
</dbReference>
<keyword evidence="7" id="KW-1185">Reference proteome</keyword>
<dbReference type="HOGENOM" id="CLU_044694_3_0_10"/>
<dbReference type="PANTHER" id="PTHR34388">
    <property type="entry name" value="DNA POLYMERASE III SUBUNIT DELTA"/>
    <property type="match status" value="1"/>
</dbReference>
<dbReference type="AlphaFoldDB" id="A0A069QJJ1"/>
<dbReference type="EMBL" id="JNGW01000035">
    <property type="protein sequence ID" value="KDR52995.1"/>
    <property type="molecule type" value="Genomic_DNA"/>
</dbReference>
<evidence type="ECO:0000313" key="7">
    <source>
        <dbReference type="Proteomes" id="UP000027442"/>
    </source>
</evidence>
<dbReference type="RefSeq" id="WP_018966185.1">
    <property type="nucleotide sequence ID" value="NZ_KB899210.1"/>
</dbReference>
<dbReference type="Proteomes" id="UP000027442">
    <property type="component" value="Unassembled WGS sequence"/>
</dbReference>
<evidence type="ECO:0000313" key="6">
    <source>
        <dbReference type="EMBL" id="KDR52995.1"/>
    </source>
</evidence>
<dbReference type="GO" id="GO:0003677">
    <property type="term" value="F:DNA binding"/>
    <property type="evidence" value="ECO:0007669"/>
    <property type="project" value="InterPro"/>
</dbReference>
<accession>A0A069QJJ1</accession>
<dbReference type="Pfam" id="PF06144">
    <property type="entry name" value="DNA_pol3_delta"/>
    <property type="match status" value="1"/>
</dbReference>
<keyword evidence="4" id="KW-0239">DNA-directed DNA polymerase</keyword>
<keyword evidence="3" id="KW-0235">DNA replication</keyword>
<protein>
    <submittedName>
        <fullName evidence="6">DNA polymerase III, delta subunit</fullName>
    </submittedName>
</protein>
<evidence type="ECO:0000256" key="2">
    <source>
        <dbReference type="ARBA" id="ARBA00022695"/>
    </source>
</evidence>
<dbReference type="Gene3D" id="3.40.50.300">
    <property type="entry name" value="P-loop containing nucleotide triphosphate hydrolases"/>
    <property type="match status" value="1"/>
</dbReference>
<dbReference type="eggNOG" id="COG1466">
    <property type="taxonomic scope" value="Bacteria"/>
</dbReference>
<dbReference type="SUPFAM" id="SSF52540">
    <property type="entry name" value="P-loop containing nucleoside triphosphate hydrolases"/>
    <property type="match status" value="1"/>
</dbReference>
<dbReference type="PATRIC" id="fig|1122985.7.peg.983"/>
<gene>
    <name evidence="6" type="ORF">HMPREF1991_00950</name>
</gene>